<keyword evidence="4 5" id="KW-0472">Membrane</keyword>
<feature type="transmembrane region" description="Helical" evidence="5">
    <location>
        <begin position="45"/>
        <end position="66"/>
    </location>
</feature>
<dbReference type="InterPro" id="IPR036259">
    <property type="entry name" value="MFS_trans_sf"/>
</dbReference>
<keyword evidence="8" id="KW-1185">Reference proteome</keyword>
<dbReference type="InterPro" id="IPR005829">
    <property type="entry name" value="Sugar_transporter_CS"/>
</dbReference>
<dbReference type="InterPro" id="IPR020846">
    <property type="entry name" value="MFS_dom"/>
</dbReference>
<evidence type="ECO:0000313" key="8">
    <source>
        <dbReference type="Proteomes" id="UP000710815"/>
    </source>
</evidence>
<gene>
    <name evidence="7" type="ORF">JS533_008225</name>
</gene>
<evidence type="ECO:0000259" key="6">
    <source>
        <dbReference type="PROSITE" id="PS50850"/>
    </source>
</evidence>
<feature type="transmembrane region" description="Helical" evidence="5">
    <location>
        <begin position="263"/>
        <end position="282"/>
    </location>
</feature>
<sequence>MSGTTATSASERLAAYNANIAAAEKDATLSPETGRTMDKATLFRFGAGFLVFGLLWMSGLAIVSAVLLTKHLQSIFGPDVEGLTGVINACTALASLASNLLFGTLSDRSRSKWGRRTPFIVLGAILGGVTLFLTGMVTNPVAITIIYCLCMFGLNAMIAPLVAMISDRIPVNVRGTMSAFFGAGQTCGAPIGTLIGSAFILNPFPGFVLAGVLMFLGGIVAVIIVPKEASADFLPKDEGKPSDVLRSFIPPKFSTAHDFYKAFAGRLCMLLSYQMITVYQLLIFQKYVGLDDAAAGAAMATMSLITMIVSLGGSVVAGPISDVIGRRKLPVIAASVLFAVGMAMPWIMPTTTGMFLYAGIAGLGYGVYSSVDQALNVDVLPNKEEAGKDLGVLNLATTLGQMLGPVLMSVITVTLGYAAAFPISIVFALLGCVFIMMIKGVK</sequence>
<feature type="transmembrane region" description="Helical" evidence="5">
    <location>
        <begin position="86"/>
        <end position="105"/>
    </location>
</feature>
<accession>A0ABS9VVV1</accession>
<dbReference type="EMBL" id="JAFEJT020000031">
    <property type="protein sequence ID" value="MCH9276252.1"/>
    <property type="molecule type" value="Genomic_DNA"/>
</dbReference>
<dbReference type="PANTHER" id="PTHR23528:SF1">
    <property type="entry name" value="MAJOR FACILITATOR SUPERFAMILY (MFS) PROFILE DOMAIN-CONTAINING PROTEIN"/>
    <property type="match status" value="1"/>
</dbReference>
<feature type="transmembrane region" description="Helical" evidence="5">
    <location>
        <begin position="143"/>
        <end position="165"/>
    </location>
</feature>
<dbReference type="PANTHER" id="PTHR23528">
    <property type="match status" value="1"/>
</dbReference>
<dbReference type="SUPFAM" id="SSF103473">
    <property type="entry name" value="MFS general substrate transporter"/>
    <property type="match status" value="1"/>
</dbReference>
<reference evidence="7 8" key="1">
    <citation type="journal article" date="2021" name="Environ. Microbiol.">
        <title>Genetic insights into the dark matter of the mammalian gut microbiota through targeted genome reconstruction.</title>
        <authorList>
            <person name="Lugli G.A."/>
            <person name="Alessandri G."/>
            <person name="Milani C."/>
            <person name="Viappiani A."/>
            <person name="Fontana F."/>
            <person name="Tarracchini C."/>
            <person name="Mancabelli L."/>
            <person name="Argentini C."/>
            <person name="Ruiz L."/>
            <person name="Margolles A."/>
            <person name="van Sinderen D."/>
            <person name="Turroni F."/>
            <person name="Ventura M."/>
        </authorList>
    </citation>
    <scope>NUCLEOTIDE SEQUENCE [LARGE SCALE GENOMIC DNA]</scope>
    <source>
        <strain evidence="7 8">MA1</strain>
    </source>
</reference>
<evidence type="ECO:0000256" key="2">
    <source>
        <dbReference type="ARBA" id="ARBA00022692"/>
    </source>
</evidence>
<dbReference type="PROSITE" id="PS00216">
    <property type="entry name" value="SUGAR_TRANSPORT_1"/>
    <property type="match status" value="1"/>
</dbReference>
<evidence type="ECO:0000256" key="1">
    <source>
        <dbReference type="ARBA" id="ARBA00004651"/>
    </source>
</evidence>
<keyword evidence="2 5" id="KW-0812">Transmembrane</keyword>
<keyword evidence="3 5" id="KW-1133">Transmembrane helix</keyword>
<organism evidence="7 8">
    <name type="scientific">Bifidobacterium amazonense</name>
    <dbReference type="NCBI Taxonomy" id="2809027"/>
    <lineage>
        <taxon>Bacteria</taxon>
        <taxon>Bacillati</taxon>
        <taxon>Actinomycetota</taxon>
        <taxon>Actinomycetes</taxon>
        <taxon>Bifidobacteriales</taxon>
        <taxon>Bifidobacteriaceae</taxon>
        <taxon>Bifidobacterium</taxon>
    </lineage>
</organism>
<reference evidence="7 8" key="2">
    <citation type="journal article" date="2021" name="Syst. Appl. Microbiol.">
        <title>Phylogenetic classification of ten novel species belonging to the genus Bifidobacterium comprising B. phasiani sp. nov., B. pongonis sp. nov., B. saguinibicoloris sp. nov., B. colobi sp. nov., B. simiiventris sp. nov., B. santillanense sp. nov., B. miconis sp. nov., B. amazonense sp. nov., B. pluvialisilvae sp. nov., and B. miconisargentati sp. nov.</title>
        <authorList>
            <person name="Lugli G.A."/>
            <person name="Calvete-Torre I."/>
            <person name="Alessandri G."/>
            <person name="Milani C."/>
            <person name="Turroni F."/>
            <person name="Laiolo P."/>
            <person name="Ossiprandi M.C."/>
            <person name="Margolles A."/>
            <person name="Ruiz L."/>
            <person name="Ventura M."/>
        </authorList>
    </citation>
    <scope>NUCLEOTIDE SEQUENCE [LARGE SCALE GENOMIC DNA]</scope>
    <source>
        <strain evidence="7 8">MA1</strain>
    </source>
</reference>
<evidence type="ECO:0000256" key="5">
    <source>
        <dbReference type="SAM" id="Phobius"/>
    </source>
</evidence>
<feature type="transmembrane region" description="Helical" evidence="5">
    <location>
        <begin position="177"/>
        <end position="201"/>
    </location>
</feature>
<evidence type="ECO:0000256" key="4">
    <source>
        <dbReference type="ARBA" id="ARBA00023136"/>
    </source>
</evidence>
<dbReference type="InterPro" id="IPR011701">
    <property type="entry name" value="MFS"/>
</dbReference>
<feature type="transmembrane region" description="Helical" evidence="5">
    <location>
        <begin position="354"/>
        <end position="371"/>
    </location>
</feature>
<dbReference type="Proteomes" id="UP000710815">
    <property type="component" value="Unassembled WGS sequence"/>
</dbReference>
<evidence type="ECO:0000313" key="7">
    <source>
        <dbReference type="EMBL" id="MCH9276252.1"/>
    </source>
</evidence>
<feature type="transmembrane region" description="Helical" evidence="5">
    <location>
        <begin position="117"/>
        <end position="137"/>
    </location>
</feature>
<feature type="transmembrane region" description="Helical" evidence="5">
    <location>
        <begin position="392"/>
        <end position="411"/>
    </location>
</feature>
<comment type="subcellular location">
    <subcellularLocation>
        <location evidence="1">Cell membrane</location>
        <topology evidence="1">Multi-pass membrane protein</topology>
    </subcellularLocation>
</comment>
<feature type="domain" description="Major facilitator superfamily (MFS) profile" evidence="6">
    <location>
        <begin position="41"/>
        <end position="442"/>
    </location>
</feature>
<evidence type="ECO:0000256" key="3">
    <source>
        <dbReference type="ARBA" id="ARBA00022989"/>
    </source>
</evidence>
<feature type="transmembrane region" description="Helical" evidence="5">
    <location>
        <begin position="329"/>
        <end position="348"/>
    </location>
</feature>
<feature type="transmembrane region" description="Helical" evidence="5">
    <location>
        <begin position="294"/>
        <end position="317"/>
    </location>
</feature>
<dbReference type="PROSITE" id="PS50850">
    <property type="entry name" value="MFS"/>
    <property type="match status" value="1"/>
</dbReference>
<feature type="transmembrane region" description="Helical" evidence="5">
    <location>
        <begin position="207"/>
        <end position="226"/>
    </location>
</feature>
<name>A0ABS9VVV1_9BIFI</name>
<dbReference type="Pfam" id="PF07690">
    <property type="entry name" value="MFS_1"/>
    <property type="match status" value="1"/>
</dbReference>
<comment type="caution">
    <text evidence="7">The sequence shown here is derived from an EMBL/GenBank/DDBJ whole genome shotgun (WGS) entry which is preliminary data.</text>
</comment>
<feature type="transmembrane region" description="Helical" evidence="5">
    <location>
        <begin position="417"/>
        <end position="438"/>
    </location>
</feature>
<proteinExistence type="predicted"/>
<dbReference type="RefSeq" id="WP_241513946.1">
    <property type="nucleotide sequence ID" value="NZ_JAFEJT020000031.1"/>
</dbReference>
<dbReference type="Gene3D" id="1.20.1250.20">
    <property type="entry name" value="MFS general substrate transporter like domains"/>
    <property type="match status" value="2"/>
</dbReference>
<protein>
    <submittedName>
        <fullName evidence="7">MFS transporter</fullName>
    </submittedName>
</protein>